<keyword evidence="2" id="KW-1185">Reference proteome</keyword>
<protein>
    <submittedName>
        <fullName evidence="1">Uncharacterized protein</fullName>
    </submittedName>
</protein>
<gene>
    <name evidence="1" type="ORF">CO726_30610</name>
</gene>
<sequence length="250" mass="29384">MENQEKLVVLDKDAKAVVTKELESLFFAAKQMYDWVKTDSLTEEMKETLLNLSEHHIAKVSNKVKYNSLSAANLEEKHAAVREANGRIRDLEEKIANMLPIDGLKEQLEKLSRTIDHWWDDLGFNYVREIQYTKYGNILIEFGFSLDPSFSSRYSDSPLSDAELQQRMIDDLKERGFDFYEEGRRDYELIDNDNNRNLLIELLEERFPSMRLREFTNMAATKDHRILRLRGVKIIISDLNDILKEENQTK</sequence>
<accession>A0A2G6Q4I2</accession>
<evidence type="ECO:0000313" key="1">
    <source>
        <dbReference type="EMBL" id="PIE91726.1"/>
    </source>
</evidence>
<organism evidence="1 2">
    <name type="scientific">Bacillus fungorum</name>
    <dbReference type="NCBI Taxonomy" id="2039284"/>
    <lineage>
        <taxon>Bacteria</taxon>
        <taxon>Bacillati</taxon>
        <taxon>Bacillota</taxon>
        <taxon>Bacilli</taxon>
        <taxon>Bacillales</taxon>
        <taxon>Bacillaceae</taxon>
        <taxon>Bacillus</taxon>
    </lineage>
</organism>
<dbReference type="RefSeq" id="WP_099686806.1">
    <property type="nucleotide sequence ID" value="NZ_NWUW01000098.1"/>
</dbReference>
<comment type="caution">
    <text evidence="1">The sequence shown here is derived from an EMBL/GenBank/DDBJ whole genome shotgun (WGS) entry which is preliminary data.</text>
</comment>
<reference evidence="1 2" key="1">
    <citation type="submission" date="2017-09" db="EMBL/GenBank/DDBJ databases">
        <title>Biocontrol bacteria screening and application from spent mushroom substrate.</title>
        <authorList>
            <person name="Sun X."/>
        </authorList>
    </citation>
    <scope>NUCLEOTIDE SEQUENCE [LARGE SCALE GENOMIC DNA]</scope>
    <source>
        <strain evidence="1 2">100374</strain>
    </source>
</reference>
<dbReference type="Proteomes" id="UP000228484">
    <property type="component" value="Unassembled WGS sequence"/>
</dbReference>
<dbReference type="EMBL" id="NWUW01000098">
    <property type="protein sequence ID" value="PIE91726.1"/>
    <property type="molecule type" value="Genomic_DNA"/>
</dbReference>
<dbReference type="AlphaFoldDB" id="A0A2G6Q4I2"/>
<name>A0A2G6Q4I2_9BACI</name>
<proteinExistence type="predicted"/>
<evidence type="ECO:0000313" key="2">
    <source>
        <dbReference type="Proteomes" id="UP000228484"/>
    </source>
</evidence>